<keyword evidence="3" id="KW-1185">Reference proteome</keyword>
<dbReference type="Proteomes" id="UP000095767">
    <property type="component" value="Unassembled WGS sequence"/>
</dbReference>
<organism evidence="2 3">
    <name type="scientific">Dichanthelium oligosanthes</name>
    <dbReference type="NCBI Taxonomy" id="888268"/>
    <lineage>
        <taxon>Eukaryota</taxon>
        <taxon>Viridiplantae</taxon>
        <taxon>Streptophyta</taxon>
        <taxon>Embryophyta</taxon>
        <taxon>Tracheophyta</taxon>
        <taxon>Spermatophyta</taxon>
        <taxon>Magnoliopsida</taxon>
        <taxon>Liliopsida</taxon>
        <taxon>Poales</taxon>
        <taxon>Poaceae</taxon>
        <taxon>PACMAD clade</taxon>
        <taxon>Panicoideae</taxon>
        <taxon>Panicodae</taxon>
        <taxon>Paniceae</taxon>
        <taxon>Dichantheliinae</taxon>
        <taxon>Dichanthelium</taxon>
    </lineage>
</organism>
<comment type="caution">
    <text evidence="2">The sequence shown here is derived from an EMBL/GenBank/DDBJ whole genome shotgun (WGS) entry which is preliminary data.</text>
</comment>
<protein>
    <submittedName>
        <fullName evidence="2">Uncharacterized protein</fullName>
    </submittedName>
</protein>
<gene>
    <name evidence="2" type="ORF">BAE44_0020687</name>
</gene>
<evidence type="ECO:0000313" key="3">
    <source>
        <dbReference type="Proteomes" id="UP000095767"/>
    </source>
</evidence>
<sequence>EVADSNCVYRNVVDHAAAEFTQVLFDDVMVAGRGVTAARRCRAVVAGTRRRRGLRSAWCSASVQRRRLAGQRRRGGGTRAAHQLGTVRWCGARGGLCRGYRDGVRRSGKTSRAESRGRSGGAHRRLGRRLGGRPTATVSRFSRVRRSGLFCFAGRRRCGDAEAAASVRRGDLAFPLARLGGADLLLVFNSGGAVLASVLPLLHLVPSPSSPPPSPPYSGGSSARCNGWSNSGGCDEMAVCWWKIGEGFPQGGDLGKMGIGVFPSAALDRSKAWGGRKRKAWCRGCAGVPGNRKGRKDVCMGW</sequence>
<reference evidence="2 3" key="1">
    <citation type="submission" date="2016-09" db="EMBL/GenBank/DDBJ databases">
        <title>The draft genome of Dichanthelium oligosanthes: A C3 panicoid grass species.</title>
        <authorList>
            <person name="Studer A.J."/>
            <person name="Schnable J.C."/>
            <person name="Brutnell T.P."/>
        </authorList>
    </citation>
    <scope>NUCLEOTIDE SEQUENCE [LARGE SCALE GENOMIC DNA]</scope>
    <source>
        <strain evidence="3">cv. Kellogg 1175</strain>
        <tissue evidence="2">Leaf</tissue>
    </source>
</reference>
<feature type="region of interest" description="Disordered" evidence="1">
    <location>
        <begin position="103"/>
        <end position="134"/>
    </location>
</feature>
<dbReference type="AlphaFoldDB" id="A0A1E5UZS8"/>
<evidence type="ECO:0000313" key="2">
    <source>
        <dbReference type="EMBL" id="OEL18294.1"/>
    </source>
</evidence>
<feature type="compositionally biased region" description="Basic and acidic residues" evidence="1">
    <location>
        <begin position="103"/>
        <end position="117"/>
    </location>
</feature>
<feature type="non-terminal residue" evidence="2">
    <location>
        <position position="1"/>
    </location>
</feature>
<evidence type="ECO:0000256" key="1">
    <source>
        <dbReference type="SAM" id="MobiDB-lite"/>
    </source>
</evidence>
<dbReference type="EMBL" id="LWDX02057080">
    <property type="protein sequence ID" value="OEL18294.1"/>
    <property type="molecule type" value="Genomic_DNA"/>
</dbReference>
<proteinExistence type="predicted"/>
<name>A0A1E5UZS8_9POAL</name>
<feature type="compositionally biased region" description="Basic residues" evidence="1">
    <location>
        <begin position="121"/>
        <end position="131"/>
    </location>
</feature>
<accession>A0A1E5UZS8</accession>